<gene>
    <name evidence="5" type="ORF">B0J12DRAFT_301415</name>
</gene>
<proteinExistence type="inferred from homology"/>
<keyword evidence="2" id="KW-0274">FAD</keyword>
<dbReference type="SUPFAM" id="SSF51905">
    <property type="entry name" value="FAD/NAD(P)-binding domain"/>
    <property type="match status" value="1"/>
</dbReference>
<dbReference type="InterPro" id="IPR012132">
    <property type="entry name" value="GMC_OxRdtase"/>
</dbReference>
<feature type="domain" description="Glucose-methanol-choline oxidoreductase N-terminal" evidence="4">
    <location>
        <begin position="301"/>
        <end position="315"/>
    </location>
</feature>
<comment type="similarity">
    <text evidence="1 2">Belongs to the GMC oxidoreductase family.</text>
</comment>
<reference evidence="5 6" key="1">
    <citation type="journal article" date="2021" name="Nat. Commun.">
        <title>Genetic determinants of endophytism in the Arabidopsis root mycobiome.</title>
        <authorList>
            <person name="Mesny F."/>
            <person name="Miyauchi S."/>
            <person name="Thiergart T."/>
            <person name="Pickel B."/>
            <person name="Atanasova L."/>
            <person name="Karlsson M."/>
            <person name="Huettel B."/>
            <person name="Barry K.W."/>
            <person name="Haridas S."/>
            <person name="Chen C."/>
            <person name="Bauer D."/>
            <person name="Andreopoulos W."/>
            <person name="Pangilinan J."/>
            <person name="LaButti K."/>
            <person name="Riley R."/>
            <person name="Lipzen A."/>
            <person name="Clum A."/>
            <person name="Drula E."/>
            <person name="Henrissat B."/>
            <person name="Kohler A."/>
            <person name="Grigoriev I.V."/>
            <person name="Martin F.M."/>
            <person name="Hacquard S."/>
        </authorList>
    </citation>
    <scope>NUCLEOTIDE SEQUENCE [LARGE SCALE GENOMIC DNA]</scope>
    <source>
        <strain evidence="5 6">MPI-SDFR-AT-0080</strain>
    </source>
</reference>
<dbReference type="PANTHER" id="PTHR11552">
    <property type="entry name" value="GLUCOSE-METHANOL-CHOLINE GMC OXIDOREDUCTASE"/>
    <property type="match status" value="1"/>
</dbReference>
<dbReference type="PROSITE" id="PS00623">
    <property type="entry name" value="GMC_OXRED_1"/>
    <property type="match status" value="1"/>
</dbReference>
<dbReference type="PANTHER" id="PTHR11552:SF210">
    <property type="entry name" value="GLUCOSE-METHANOL-CHOLINE OXIDOREDUCTASE N-TERMINAL DOMAIN-CONTAINING PROTEIN-RELATED"/>
    <property type="match status" value="1"/>
</dbReference>
<organism evidence="5 6">
    <name type="scientific">Macrophomina phaseolina</name>
    <dbReference type="NCBI Taxonomy" id="35725"/>
    <lineage>
        <taxon>Eukaryota</taxon>
        <taxon>Fungi</taxon>
        <taxon>Dikarya</taxon>
        <taxon>Ascomycota</taxon>
        <taxon>Pezizomycotina</taxon>
        <taxon>Dothideomycetes</taxon>
        <taxon>Dothideomycetes incertae sedis</taxon>
        <taxon>Botryosphaeriales</taxon>
        <taxon>Botryosphaeriaceae</taxon>
        <taxon>Macrophomina</taxon>
    </lineage>
</organism>
<protein>
    <submittedName>
        <fullName evidence="5">Aryl-alcohol dehydrogenase</fullName>
    </submittedName>
</protein>
<evidence type="ECO:0000313" key="6">
    <source>
        <dbReference type="Proteomes" id="UP000774617"/>
    </source>
</evidence>
<dbReference type="Pfam" id="PF00732">
    <property type="entry name" value="GMC_oxred_N"/>
    <property type="match status" value="1"/>
</dbReference>
<dbReference type="Gene3D" id="3.30.560.10">
    <property type="entry name" value="Glucose Oxidase, domain 3"/>
    <property type="match status" value="1"/>
</dbReference>
<dbReference type="PROSITE" id="PS00624">
    <property type="entry name" value="GMC_OXRED_2"/>
    <property type="match status" value="1"/>
</dbReference>
<evidence type="ECO:0000259" key="4">
    <source>
        <dbReference type="PROSITE" id="PS00624"/>
    </source>
</evidence>
<dbReference type="InterPro" id="IPR000172">
    <property type="entry name" value="GMC_OxRdtase_N"/>
</dbReference>
<dbReference type="Proteomes" id="UP000774617">
    <property type="component" value="Unassembled WGS sequence"/>
</dbReference>
<sequence>MASPENSTTNGTAAALPALATSASDFLAHAYDYIIIGGGTAGLVLAARLTEDPSIRVGVLEAGANRLNDALVDTPALFPQMLGNPSYEWNMKTVPQAGNHNRTHHLPRGKLLGGSSGINYMLYVRGSARDYDDWATLTSDPSWSAAALAPYVRKHQALQAIPDTIANRVAMRTQPAYHGTSGPIHTSFNDTRLELEDAWLLAAEEACGVTAKVADAWSGDHYGFYNGMGSVYGQGRLKGRRCYAARGYFEENAGRENLKVLCDASVARILLEEGSAVGVEFIHAGETHSAKAEKEVLLCGGAIHSPQILELSGIGDPEVLKKAGVEVKVELPSVGENLQDHVIGGCAYQLAPGEVSMDSLFHPDAFAEAQKAFVENGSGPLTCVLSGQGFVRYAVGATSFQSTKDVKLILQRSYKQLAPKEEFEKTIASIRKTQEISNEFQKRQLELVIQHLEDDRSANLQYVMCPASPVFEEEAVADQSKMWPPGDPNSPGFASACCLQYPVSRGSVHITSADVTHPPSIDPAYLRHPADVAVLGTGVKFADRMVKVPVLAARVGVRTFPAPEIDMDDQKAAEEAVRDWIIGEYHVAGSCAMGDTVDSRLRVKGVSRLRVVDASVFPNHVSGNIQSSVYTLAERAADIIKEDNGHTAAGKLA</sequence>
<dbReference type="Pfam" id="PF05199">
    <property type="entry name" value="GMC_oxred_C"/>
    <property type="match status" value="1"/>
</dbReference>
<comment type="caution">
    <text evidence="5">The sequence shown here is derived from an EMBL/GenBank/DDBJ whole genome shotgun (WGS) entry which is preliminary data.</text>
</comment>
<evidence type="ECO:0000313" key="5">
    <source>
        <dbReference type="EMBL" id="KAH7061602.1"/>
    </source>
</evidence>
<dbReference type="InterPro" id="IPR036188">
    <property type="entry name" value="FAD/NAD-bd_sf"/>
</dbReference>
<evidence type="ECO:0000259" key="3">
    <source>
        <dbReference type="PROSITE" id="PS00623"/>
    </source>
</evidence>
<dbReference type="EMBL" id="JAGTJR010000004">
    <property type="protein sequence ID" value="KAH7061602.1"/>
    <property type="molecule type" value="Genomic_DNA"/>
</dbReference>
<evidence type="ECO:0000256" key="2">
    <source>
        <dbReference type="RuleBase" id="RU003968"/>
    </source>
</evidence>
<dbReference type="InterPro" id="IPR007867">
    <property type="entry name" value="GMC_OxRtase_C"/>
</dbReference>
<dbReference type="SUPFAM" id="SSF54373">
    <property type="entry name" value="FAD-linked reductases, C-terminal domain"/>
    <property type="match status" value="1"/>
</dbReference>
<dbReference type="Gene3D" id="3.50.50.60">
    <property type="entry name" value="FAD/NAD(P)-binding domain"/>
    <property type="match status" value="1"/>
</dbReference>
<dbReference type="PIRSF" id="PIRSF000137">
    <property type="entry name" value="Alcohol_oxidase"/>
    <property type="match status" value="1"/>
</dbReference>
<feature type="domain" description="Glucose-methanol-choline oxidoreductase N-terminal" evidence="3">
    <location>
        <begin position="109"/>
        <end position="132"/>
    </location>
</feature>
<evidence type="ECO:0000256" key="1">
    <source>
        <dbReference type="ARBA" id="ARBA00010790"/>
    </source>
</evidence>
<keyword evidence="2" id="KW-0285">Flavoprotein</keyword>
<accession>A0ABQ8GPB3</accession>
<name>A0ABQ8GPB3_9PEZI</name>
<keyword evidence="6" id="KW-1185">Reference proteome</keyword>